<name>A0ABR5SEP0_9BACT</name>
<proteinExistence type="predicted"/>
<reference evidence="2 3" key="1">
    <citation type="submission" date="2015-11" db="EMBL/GenBank/DDBJ databases">
        <authorList>
            <person name="Lin W."/>
        </authorList>
    </citation>
    <scope>NUCLEOTIDE SEQUENCE [LARGE SCALE GENOMIC DNA]</scope>
    <source>
        <strain evidence="2 3">HCH-1</strain>
    </source>
</reference>
<evidence type="ECO:0000313" key="2">
    <source>
        <dbReference type="EMBL" id="KWT84994.1"/>
    </source>
</evidence>
<dbReference type="EMBL" id="LNQR01000066">
    <property type="protein sequence ID" value="KWT84994.1"/>
    <property type="molecule type" value="Genomic_DNA"/>
</dbReference>
<accession>A0ABR5SEP0</accession>
<keyword evidence="1" id="KW-1133">Transmembrane helix</keyword>
<evidence type="ECO:0000313" key="3">
    <source>
        <dbReference type="Proteomes" id="UP000060487"/>
    </source>
</evidence>
<comment type="caution">
    <text evidence="2">The sequence shown here is derived from an EMBL/GenBank/DDBJ whole genome shotgun (WGS) entry which is preliminary data.</text>
</comment>
<feature type="transmembrane region" description="Helical" evidence="1">
    <location>
        <begin position="54"/>
        <end position="71"/>
    </location>
</feature>
<keyword evidence="3" id="KW-1185">Reference proteome</keyword>
<dbReference type="Proteomes" id="UP000060487">
    <property type="component" value="Unassembled WGS sequence"/>
</dbReference>
<evidence type="ECO:0000256" key="1">
    <source>
        <dbReference type="SAM" id="Phobius"/>
    </source>
</evidence>
<keyword evidence="1" id="KW-0472">Membrane</keyword>
<sequence>MELDIVMRGKGLKNQLFDIKNIDDYIRCIIALDQLESKCKSAANVNNTIVKTKIILLAAVLIDCLIFSKYIGERNFVAALFLFIILLVLLVMFYRVAGK</sequence>
<protein>
    <submittedName>
        <fullName evidence="2">Uncharacterized protein</fullName>
    </submittedName>
</protein>
<gene>
    <name evidence="2" type="ORF">ASN18_1812</name>
</gene>
<feature type="transmembrane region" description="Helical" evidence="1">
    <location>
        <begin position="77"/>
        <end position="97"/>
    </location>
</feature>
<keyword evidence="1" id="KW-0812">Transmembrane</keyword>
<organism evidence="2 3">
    <name type="scientific">Candidatus Magnetominusculus xianensis</name>
    <dbReference type="NCBI Taxonomy" id="1748249"/>
    <lineage>
        <taxon>Bacteria</taxon>
        <taxon>Pseudomonadati</taxon>
        <taxon>Nitrospirota</taxon>
        <taxon>Nitrospiria</taxon>
        <taxon>Nitrospirales</taxon>
        <taxon>Nitrospiraceae</taxon>
        <taxon>Candidatus Magnetominusculus</taxon>
    </lineage>
</organism>